<proteinExistence type="predicted"/>
<reference evidence="2" key="2">
    <citation type="submission" date="2019-07" db="EMBL/GenBank/DDBJ databases">
        <authorList>
            <person name="Seetharam A."/>
            <person name="Woodhouse M."/>
            <person name="Cannon E."/>
        </authorList>
    </citation>
    <scope>NUCLEOTIDE SEQUENCE [LARGE SCALE GENOMIC DNA]</scope>
    <source>
        <strain evidence="2">cv. B73</strain>
    </source>
</reference>
<dbReference type="Gramene" id="Zm00001eb328940_T001">
    <property type="protein sequence ID" value="Zm00001eb328940_P001"/>
    <property type="gene ID" value="Zm00001eb328940"/>
</dbReference>
<evidence type="ECO:0000313" key="3">
    <source>
        <dbReference type="Proteomes" id="UP000007305"/>
    </source>
</evidence>
<dbReference type="InParanoid" id="A0A804QFA7"/>
<keyword evidence="3" id="KW-1185">Reference proteome</keyword>
<organism evidence="2 3">
    <name type="scientific">Zea mays</name>
    <name type="common">Maize</name>
    <dbReference type="NCBI Taxonomy" id="4577"/>
    <lineage>
        <taxon>Eukaryota</taxon>
        <taxon>Viridiplantae</taxon>
        <taxon>Streptophyta</taxon>
        <taxon>Embryophyta</taxon>
        <taxon>Tracheophyta</taxon>
        <taxon>Spermatophyta</taxon>
        <taxon>Magnoliopsida</taxon>
        <taxon>Liliopsida</taxon>
        <taxon>Poales</taxon>
        <taxon>Poaceae</taxon>
        <taxon>PACMAD clade</taxon>
        <taxon>Panicoideae</taxon>
        <taxon>Andropogonodae</taxon>
        <taxon>Andropogoneae</taxon>
        <taxon>Tripsacinae</taxon>
        <taxon>Zea</taxon>
    </lineage>
</organism>
<evidence type="ECO:0000256" key="1">
    <source>
        <dbReference type="SAM" id="MobiDB-lite"/>
    </source>
</evidence>
<dbReference type="AlphaFoldDB" id="A0A804QFA7"/>
<accession>A0A804QFA7</accession>
<name>A0A804QFA7_MAIZE</name>
<feature type="region of interest" description="Disordered" evidence="1">
    <location>
        <begin position="68"/>
        <end position="87"/>
    </location>
</feature>
<protein>
    <submittedName>
        <fullName evidence="2">Uncharacterized protein</fullName>
    </submittedName>
</protein>
<evidence type="ECO:0000313" key="2">
    <source>
        <dbReference type="EnsemblPlants" id="Zm00001eb328940_P001"/>
    </source>
</evidence>
<feature type="compositionally biased region" description="Pro residues" evidence="1">
    <location>
        <begin position="70"/>
        <end position="83"/>
    </location>
</feature>
<dbReference type="Proteomes" id="UP000007305">
    <property type="component" value="Chromosome 7"/>
</dbReference>
<reference evidence="2" key="3">
    <citation type="submission" date="2021-05" db="UniProtKB">
        <authorList>
            <consortium name="EnsemblPlants"/>
        </authorList>
    </citation>
    <scope>IDENTIFICATION</scope>
    <source>
        <strain evidence="2">cv. B73</strain>
    </source>
</reference>
<reference evidence="3" key="1">
    <citation type="submission" date="2015-12" db="EMBL/GenBank/DDBJ databases">
        <title>Update maize B73 reference genome by single molecule sequencing technologies.</title>
        <authorList>
            <consortium name="Maize Genome Sequencing Project"/>
            <person name="Ware D."/>
        </authorList>
    </citation>
    <scope>NUCLEOTIDE SEQUENCE [LARGE SCALE GENOMIC DNA]</scope>
    <source>
        <strain evidence="3">cv. B73</strain>
    </source>
</reference>
<sequence length="217" mass="24380">MNFVYLAIGARLASTLRAVLSSTLRDFCYSLLTQYTYLSYCVQFNYPERDPARGDFKGLGNPAIAVGYPTPEPAPPPTPPPSSPATKLVAGYSAPHQTVRIEVQRMFVDVRLMIEAWVLAFRRWLVELEGSIGEEGERMKTTALVHWSSTTSRGSGKSDVERIFKKVFEDLSDKNTGLLDINSRHVATLMVYNSIIRQLVGPHKDPPYMNTITEKYM</sequence>
<dbReference type="EnsemblPlants" id="Zm00001eb328940_T001">
    <property type="protein sequence ID" value="Zm00001eb328940_P001"/>
    <property type="gene ID" value="Zm00001eb328940"/>
</dbReference>